<evidence type="ECO:0000313" key="10">
    <source>
        <dbReference type="Proteomes" id="UP000274822"/>
    </source>
</evidence>
<name>A0A433QHT8_9FUNG</name>
<evidence type="ECO:0000256" key="1">
    <source>
        <dbReference type="ARBA" id="ARBA00004123"/>
    </source>
</evidence>
<proteinExistence type="inferred from homology"/>
<dbReference type="EMBL" id="RBNJ01005256">
    <property type="protein sequence ID" value="RUS29362.1"/>
    <property type="molecule type" value="Genomic_DNA"/>
</dbReference>
<dbReference type="GO" id="GO:0008180">
    <property type="term" value="C:COP9 signalosome"/>
    <property type="evidence" value="ECO:0007669"/>
    <property type="project" value="UniProtKB-KW"/>
</dbReference>
<evidence type="ECO:0000256" key="5">
    <source>
        <dbReference type="ARBA" id="ARBA00022490"/>
    </source>
</evidence>
<dbReference type="Proteomes" id="UP000274822">
    <property type="component" value="Unassembled WGS sequence"/>
</dbReference>
<reference evidence="9 10" key="1">
    <citation type="journal article" date="2018" name="New Phytol.">
        <title>Phylogenomics of Endogonaceae and evolution of mycorrhizas within Mucoromycota.</title>
        <authorList>
            <person name="Chang Y."/>
            <person name="Desiro A."/>
            <person name="Na H."/>
            <person name="Sandor L."/>
            <person name="Lipzen A."/>
            <person name="Clum A."/>
            <person name="Barry K."/>
            <person name="Grigoriev I.V."/>
            <person name="Martin F.M."/>
            <person name="Stajich J.E."/>
            <person name="Smith M.E."/>
            <person name="Bonito G."/>
            <person name="Spatafora J.W."/>
        </authorList>
    </citation>
    <scope>NUCLEOTIDE SEQUENCE [LARGE SCALE GENOMIC DNA]</scope>
    <source>
        <strain evidence="9 10">AD002</strain>
    </source>
</reference>
<evidence type="ECO:0000259" key="8">
    <source>
        <dbReference type="PROSITE" id="PS50250"/>
    </source>
</evidence>
<sequence>MGDVLAATFSDPSRQHFVYANHTQPLEPNMDVRARLTEIQLTDQKNRPAEYHTLLDKILAVEDQPSVVKELQIFLDAVIHEQVGLVVSRQVLSDFCSLVDRVVDIEARKEVLKYAIERIQPRVVSFEEQMSIIREKLSEAYEKEDDYIEAAKVLQGIPLDSGHRTISDEYKLKIYIQIVRLLLEEDEAISAETYLNRAALLIHTSKDQKVNLSFKLSQARIFDFRRRFLEASSKYHELSYAPDLDEEEKIHSLSAAVQCAVLAGAGPPRSRMLATLYKDERSQQLPSFSILEKMYLDRVLRPSEVSDFAASFKPHQLARLADNTTVLDRAVIEHNLLSASKIYHNVTFEQLGALLNISPDAAEQVASRMVAEKRMIGSIDQIERLIFFESGGGAAAESASHGFAGSEASGKAVGRSMIEASKWDSSIQGMCRAVEETIALINAKVPGYAV</sequence>
<comment type="similarity">
    <text evidence="3">Belongs to the CSN4 family.</text>
</comment>
<dbReference type="FunFam" id="1.10.10.10:FF:000190">
    <property type="entry name" value="COP9 signalosome complex subunit 4"/>
    <property type="match status" value="1"/>
</dbReference>
<evidence type="ECO:0000313" key="9">
    <source>
        <dbReference type="EMBL" id="RUS29362.1"/>
    </source>
</evidence>
<gene>
    <name evidence="9" type="ORF">BC938DRAFT_480749</name>
</gene>
<keyword evidence="10" id="KW-1185">Reference proteome</keyword>
<dbReference type="InterPro" id="IPR000717">
    <property type="entry name" value="PCI_dom"/>
</dbReference>
<accession>A0A433QHT8</accession>
<comment type="caution">
    <text evidence="9">The sequence shown here is derived from an EMBL/GenBank/DDBJ whole genome shotgun (WGS) entry which is preliminary data.</text>
</comment>
<dbReference type="InterPro" id="IPR054559">
    <property type="entry name" value="PSMD12-CSN4-like_N"/>
</dbReference>
<keyword evidence="5" id="KW-0963">Cytoplasm</keyword>
<dbReference type="Pfam" id="PF22241">
    <property type="entry name" value="PSMD12-CSN4_N"/>
    <property type="match status" value="1"/>
</dbReference>
<evidence type="ECO:0000256" key="4">
    <source>
        <dbReference type="ARBA" id="ARBA00014881"/>
    </source>
</evidence>
<dbReference type="Gene3D" id="1.10.10.10">
    <property type="entry name" value="Winged helix-like DNA-binding domain superfamily/Winged helix DNA-binding domain"/>
    <property type="match status" value="1"/>
</dbReference>
<dbReference type="InterPro" id="IPR036390">
    <property type="entry name" value="WH_DNA-bd_sf"/>
</dbReference>
<evidence type="ECO:0000256" key="6">
    <source>
        <dbReference type="ARBA" id="ARBA00022790"/>
    </source>
</evidence>
<keyword evidence="7" id="KW-0539">Nucleus</keyword>
<comment type="subcellular location">
    <subcellularLocation>
        <location evidence="2">Cytoplasm</location>
    </subcellularLocation>
    <subcellularLocation>
        <location evidence="1">Nucleus</location>
    </subcellularLocation>
</comment>
<dbReference type="PANTHER" id="PTHR10855">
    <property type="entry name" value="26S PROTEASOME NON-ATPASE REGULATORY SUBUNIT 12/COP9 SIGNALOSOME COMPLEX SUBUNIT 4"/>
    <property type="match status" value="1"/>
</dbReference>
<feature type="domain" description="PCI" evidence="8">
    <location>
        <begin position="224"/>
        <end position="393"/>
    </location>
</feature>
<dbReference type="AlphaFoldDB" id="A0A433QHT8"/>
<dbReference type="SMART" id="SM00088">
    <property type="entry name" value="PINT"/>
    <property type="match status" value="1"/>
</dbReference>
<dbReference type="PANTHER" id="PTHR10855:SF2">
    <property type="entry name" value="COP9 SIGNALOSOME COMPLEX SUBUNIT 4"/>
    <property type="match status" value="1"/>
</dbReference>
<evidence type="ECO:0000256" key="3">
    <source>
        <dbReference type="ARBA" id="ARBA00010417"/>
    </source>
</evidence>
<dbReference type="InterPro" id="IPR040134">
    <property type="entry name" value="PSMD12/CSN4"/>
</dbReference>
<protein>
    <recommendedName>
        <fullName evidence="4">COP9 signalosome complex subunit 4</fullName>
    </recommendedName>
</protein>
<keyword evidence="6" id="KW-0736">Signalosome</keyword>
<dbReference type="InterPro" id="IPR036388">
    <property type="entry name" value="WH-like_DNA-bd_sf"/>
</dbReference>
<dbReference type="PROSITE" id="PS50250">
    <property type="entry name" value="PCI"/>
    <property type="match status" value="1"/>
</dbReference>
<dbReference type="Pfam" id="PF01399">
    <property type="entry name" value="PCI"/>
    <property type="match status" value="1"/>
</dbReference>
<evidence type="ECO:0000256" key="7">
    <source>
        <dbReference type="ARBA" id="ARBA00023242"/>
    </source>
</evidence>
<organism evidence="9 10">
    <name type="scientific">Jimgerdemannia flammicorona</name>
    <dbReference type="NCBI Taxonomy" id="994334"/>
    <lineage>
        <taxon>Eukaryota</taxon>
        <taxon>Fungi</taxon>
        <taxon>Fungi incertae sedis</taxon>
        <taxon>Mucoromycota</taxon>
        <taxon>Mucoromycotina</taxon>
        <taxon>Endogonomycetes</taxon>
        <taxon>Endogonales</taxon>
        <taxon>Endogonaceae</taxon>
        <taxon>Jimgerdemannia</taxon>
    </lineage>
</organism>
<evidence type="ECO:0000256" key="2">
    <source>
        <dbReference type="ARBA" id="ARBA00004496"/>
    </source>
</evidence>
<dbReference type="SUPFAM" id="SSF46785">
    <property type="entry name" value="Winged helix' DNA-binding domain"/>
    <property type="match status" value="1"/>
</dbReference>
<dbReference type="GO" id="GO:0005829">
    <property type="term" value="C:cytosol"/>
    <property type="evidence" value="ECO:0007669"/>
    <property type="project" value="TreeGrafter"/>
</dbReference>